<dbReference type="Pfam" id="PF00574">
    <property type="entry name" value="CLP_protease"/>
    <property type="match status" value="1"/>
</dbReference>
<dbReference type="SUPFAM" id="SSF52096">
    <property type="entry name" value="ClpP/crotonase"/>
    <property type="match status" value="1"/>
</dbReference>
<evidence type="ECO:0000256" key="1">
    <source>
        <dbReference type="ARBA" id="ARBA00007039"/>
    </source>
</evidence>
<organism evidence="2">
    <name type="scientific">marine sediment metagenome</name>
    <dbReference type="NCBI Taxonomy" id="412755"/>
    <lineage>
        <taxon>unclassified sequences</taxon>
        <taxon>metagenomes</taxon>
        <taxon>ecological metagenomes</taxon>
    </lineage>
</organism>
<dbReference type="AlphaFoldDB" id="A0A0F9HG86"/>
<dbReference type="Gene3D" id="3.90.226.10">
    <property type="entry name" value="2-enoyl-CoA Hydratase, Chain A, domain 1"/>
    <property type="match status" value="1"/>
</dbReference>
<dbReference type="PANTHER" id="PTHR10381:SF11">
    <property type="entry name" value="ATP-DEPENDENT CLP PROTEASE PROTEOLYTIC SUBUNIT, MITOCHONDRIAL"/>
    <property type="match status" value="1"/>
</dbReference>
<dbReference type="GO" id="GO:0051117">
    <property type="term" value="F:ATPase binding"/>
    <property type="evidence" value="ECO:0007669"/>
    <property type="project" value="TreeGrafter"/>
</dbReference>
<dbReference type="PANTHER" id="PTHR10381">
    <property type="entry name" value="ATP-DEPENDENT CLP PROTEASE PROTEOLYTIC SUBUNIT"/>
    <property type="match status" value="1"/>
</dbReference>
<comment type="similarity">
    <text evidence="1">Belongs to the peptidase S14 family.</text>
</comment>
<name>A0A0F9HG86_9ZZZZ</name>
<comment type="caution">
    <text evidence="2">The sequence shown here is derived from an EMBL/GenBank/DDBJ whole genome shotgun (WGS) entry which is preliminary data.</text>
</comment>
<protein>
    <recommendedName>
        <fullName evidence="3">ATP-dependent Clp protease proteolytic subunit</fullName>
    </recommendedName>
</protein>
<gene>
    <name evidence="2" type="ORF">LCGC14_2068120</name>
</gene>
<evidence type="ECO:0000313" key="2">
    <source>
        <dbReference type="EMBL" id="KKL74117.1"/>
    </source>
</evidence>
<dbReference type="EMBL" id="LAZR01024753">
    <property type="protein sequence ID" value="KKL74117.1"/>
    <property type="molecule type" value="Genomic_DNA"/>
</dbReference>
<proteinExistence type="inferred from homology"/>
<evidence type="ECO:0008006" key="3">
    <source>
        <dbReference type="Google" id="ProtNLM"/>
    </source>
</evidence>
<dbReference type="GO" id="GO:0004252">
    <property type="term" value="F:serine-type endopeptidase activity"/>
    <property type="evidence" value="ECO:0007669"/>
    <property type="project" value="InterPro"/>
</dbReference>
<dbReference type="GO" id="GO:0004176">
    <property type="term" value="F:ATP-dependent peptidase activity"/>
    <property type="evidence" value="ECO:0007669"/>
    <property type="project" value="InterPro"/>
</dbReference>
<dbReference type="PRINTS" id="PR00127">
    <property type="entry name" value="CLPPROTEASEP"/>
</dbReference>
<dbReference type="InterPro" id="IPR029045">
    <property type="entry name" value="ClpP/crotonase-like_dom_sf"/>
</dbReference>
<sequence>MSAQRADKEEESPTNVEGVTISEGLDIVDALDLKLLNDRIVVINDDIDPWIAGKLTRIFQVLAVKQTPITILISSNGGELDAGSTILRAMQHASSQGCKLVGEVRGYAMSMAAVILQHCDKRFAAPDDVIMVHGPTGSTFGSIRHQDEDAKLMKRAMSSWAHFLAERNTSTDSRYKDKDFWYGWLMDNLPHYFLGHEALEAGLIDEVIL</sequence>
<dbReference type="InterPro" id="IPR001907">
    <property type="entry name" value="ClpP"/>
</dbReference>
<dbReference type="GO" id="GO:0009368">
    <property type="term" value="C:endopeptidase Clp complex"/>
    <property type="evidence" value="ECO:0007669"/>
    <property type="project" value="TreeGrafter"/>
</dbReference>
<dbReference type="InterPro" id="IPR023562">
    <property type="entry name" value="ClpP/TepA"/>
</dbReference>
<accession>A0A0F9HG86</accession>
<reference evidence="2" key="1">
    <citation type="journal article" date="2015" name="Nature">
        <title>Complex archaea that bridge the gap between prokaryotes and eukaryotes.</title>
        <authorList>
            <person name="Spang A."/>
            <person name="Saw J.H."/>
            <person name="Jorgensen S.L."/>
            <person name="Zaremba-Niedzwiedzka K."/>
            <person name="Martijn J."/>
            <person name="Lind A.E."/>
            <person name="van Eijk R."/>
            <person name="Schleper C."/>
            <person name="Guy L."/>
            <person name="Ettema T.J."/>
        </authorList>
    </citation>
    <scope>NUCLEOTIDE SEQUENCE</scope>
</reference>
<dbReference type="GO" id="GO:0006515">
    <property type="term" value="P:protein quality control for misfolded or incompletely synthesized proteins"/>
    <property type="evidence" value="ECO:0007669"/>
    <property type="project" value="TreeGrafter"/>
</dbReference>